<proteinExistence type="predicted"/>
<organism evidence="1">
    <name type="scientific">Culex pipiens</name>
    <name type="common">House mosquito</name>
    <dbReference type="NCBI Taxonomy" id="7175"/>
    <lineage>
        <taxon>Eukaryota</taxon>
        <taxon>Metazoa</taxon>
        <taxon>Ecdysozoa</taxon>
        <taxon>Arthropoda</taxon>
        <taxon>Hexapoda</taxon>
        <taxon>Insecta</taxon>
        <taxon>Pterygota</taxon>
        <taxon>Neoptera</taxon>
        <taxon>Endopterygota</taxon>
        <taxon>Diptera</taxon>
        <taxon>Nematocera</taxon>
        <taxon>Culicoidea</taxon>
        <taxon>Culicidae</taxon>
        <taxon>Culicinae</taxon>
        <taxon>Culicini</taxon>
        <taxon>Culex</taxon>
        <taxon>Culex</taxon>
    </lineage>
</organism>
<protein>
    <submittedName>
        <fullName evidence="1">(northern house mosquito) hypothetical protein</fullName>
    </submittedName>
</protein>
<accession>A0A8D8B769</accession>
<dbReference type="AlphaFoldDB" id="A0A8D8B769"/>
<reference evidence="1" key="1">
    <citation type="submission" date="2021-05" db="EMBL/GenBank/DDBJ databases">
        <authorList>
            <person name="Alioto T."/>
            <person name="Alioto T."/>
            <person name="Gomez Garrido J."/>
        </authorList>
    </citation>
    <scope>NUCLEOTIDE SEQUENCE</scope>
</reference>
<name>A0A8D8B769_CULPI</name>
<sequence length="156" mass="17637">MLVLAGRGLFFAVVHPDYAVYLTFVHYQLVDEAVFERYVLALDDDGVLLLVYGVVFVDGGGCDVIFEEGWWWRGFLDASVPGWTVFSGVLNNGFVVFVTIRGWVFTIDDFDVIISFAGELLTFQRLFGSMAGIGLVRGRFVCLIDVMVMMVRLQWR</sequence>
<evidence type="ECO:0000313" key="1">
    <source>
        <dbReference type="EMBL" id="CAG6468859.1"/>
    </source>
</evidence>
<dbReference type="EMBL" id="HBUE01061505">
    <property type="protein sequence ID" value="CAG6468859.1"/>
    <property type="molecule type" value="Transcribed_RNA"/>
</dbReference>